<dbReference type="Proteomes" id="UP001603857">
    <property type="component" value="Unassembled WGS sequence"/>
</dbReference>
<comment type="caution">
    <text evidence="1">The sequence shown here is derived from an EMBL/GenBank/DDBJ whole genome shotgun (WGS) entry which is preliminary data.</text>
</comment>
<protein>
    <recommendedName>
        <fullName evidence="3">Zinc finger protein</fullName>
    </recommendedName>
</protein>
<dbReference type="InterPro" id="IPR010410">
    <property type="entry name" value="DUF1005"/>
</dbReference>
<dbReference type="Pfam" id="PF06219">
    <property type="entry name" value="DUF1005"/>
    <property type="match status" value="1"/>
</dbReference>
<dbReference type="AlphaFoldDB" id="A0ABD1MZ34"/>
<evidence type="ECO:0000313" key="1">
    <source>
        <dbReference type="EMBL" id="KAL2340906.1"/>
    </source>
</evidence>
<keyword evidence="2" id="KW-1185">Reference proteome</keyword>
<reference evidence="1 2" key="1">
    <citation type="submission" date="2024-08" db="EMBL/GenBank/DDBJ databases">
        <title>Insights into the chromosomal genome structure of Flemingia macrophylla.</title>
        <authorList>
            <person name="Ding Y."/>
            <person name="Zhao Y."/>
            <person name="Bi W."/>
            <person name="Wu M."/>
            <person name="Zhao G."/>
            <person name="Gong Y."/>
            <person name="Li W."/>
            <person name="Zhang P."/>
        </authorList>
    </citation>
    <scope>NUCLEOTIDE SEQUENCE [LARGE SCALE GENOMIC DNA]</scope>
    <source>
        <strain evidence="1">DYQJB</strain>
        <tissue evidence="1">Leaf</tissue>
    </source>
</reference>
<evidence type="ECO:0008006" key="3">
    <source>
        <dbReference type="Google" id="ProtNLM"/>
    </source>
</evidence>
<accession>A0ABD1MZ34</accession>
<gene>
    <name evidence="1" type="ORF">Fmac_008846</name>
</gene>
<proteinExistence type="predicted"/>
<name>A0ABD1MZ34_9FABA</name>
<organism evidence="1 2">
    <name type="scientific">Flemingia macrophylla</name>
    <dbReference type="NCBI Taxonomy" id="520843"/>
    <lineage>
        <taxon>Eukaryota</taxon>
        <taxon>Viridiplantae</taxon>
        <taxon>Streptophyta</taxon>
        <taxon>Embryophyta</taxon>
        <taxon>Tracheophyta</taxon>
        <taxon>Spermatophyta</taxon>
        <taxon>Magnoliopsida</taxon>
        <taxon>eudicotyledons</taxon>
        <taxon>Gunneridae</taxon>
        <taxon>Pentapetalae</taxon>
        <taxon>rosids</taxon>
        <taxon>fabids</taxon>
        <taxon>Fabales</taxon>
        <taxon>Fabaceae</taxon>
        <taxon>Papilionoideae</taxon>
        <taxon>50 kb inversion clade</taxon>
        <taxon>NPAAA clade</taxon>
        <taxon>indigoferoid/millettioid clade</taxon>
        <taxon>Phaseoleae</taxon>
        <taxon>Flemingia</taxon>
    </lineage>
</organism>
<evidence type="ECO:0000313" key="2">
    <source>
        <dbReference type="Proteomes" id="UP001603857"/>
    </source>
</evidence>
<dbReference type="EMBL" id="JBGMDY010000003">
    <property type="protein sequence ID" value="KAL2340906.1"/>
    <property type="molecule type" value="Genomic_DNA"/>
</dbReference>
<dbReference type="PANTHER" id="PTHR31317">
    <property type="entry name" value="OS08G0163500 PROTEIN"/>
    <property type="match status" value="1"/>
</dbReference>
<dbReference type="PANTHER" id="PTHR31317:SF17">
    <property type="entry name" value="F2J10.8 PROTEIN"/>
    <property type="match status" value="1"/>
</dbReference>
<sequence>MFFFADFGEHGGRREVQQADGGGERVHVNCTEDAAAFVALVVIVDLSMDACRLLSQQLRKELRQQFKWLSRCLDPQCGGGESAKSDRGDSAEEEKLEMVCLVCQDFNAATMMAMNVHIDGCLAQAVREEQRQIRRTG</sequence>